<organism evidence="5 6">
    <name type="scientific">Strongyloides venezuelensis</name>
    <name type="common">Threadworm</name>
    <dbReference type="NCBI Taxonomy" id="75913"/>
    <lineage>
        <taxon>Eukaryota</taxon>
        <taxon>Metazoa</taxon>
        <taxon>Ecdysozoa</taxon>
        <taxon>Nematoda</taxon>
        <taxon>Chromadorea</taxon>
        <taxon>Rhabditida</taxon>
        <taxon>Tylenchina</taxon>
        <taxon>Panagrolaimomorpha</taxon>
        <taxon>Strongyloidoidea</taxon>
        <taxon>Strongyloididae</taxon>
        <taxon>Strongyloides</taxon>
    </lineage>
</organism>
<dbReference type="STRING" id="75913.A0A0K0FQR6"/>
<dbReference type="GO" id="GO:0008093">
    <property type="term" value="F:cytoskeletal anchor activity"/>
    <property type="evidence" value="ECO:0007669"/>
    <property type="project" value="InterPro"/>
</dbReference>
<accession>A0A0K0FQR6</accession>
<dbReference type="Pfam" id="PF09730">
    <property type="entry name" value="BicD"/>
    <property type="match status" value="2"/>
</dbReference>
<proteinExistence type="inferred from homology"/>
<feature type="compositionally biased region" description="Polar residues" evidence="4">
    <location>
        <begin position="733"/>
        <end position="746"/>
    </location>
</feature>
<sequence length="746" mass="85704">MEKELESLRAEHARLSAALKEATAEKIQAAQVGLKTVEEKEKVELKLTQLEERHQLTVMELENTKQQLQNFREERSRAALSGISEEESLLKETSSRESHLKETIANLENEKKNLVIEIKNLTDENKRLNQLYTESIEKCDQLEAQKKKYQSELKEVKIREQQLSADVNELEEENISLQKQISFLKLSQVGFESAKMEVKRLAEEVEDYQMAIEEANNLHTLVQKQLEEALQQAQQEREQKLSYKNELEFLKMSEHKNHLDMLLEMHDQPGNNVSALNRFELSYTEGSVDDSLGRQLMGAGNDLFSEISNDANKKVQQLETKLEEQKKSINDMKKAYVRAILPVLKELNVSSASENIDLDYLQELCNNAVGRLNEVNTAKSIEKELEKKVEQIKNNVREVILFGGKKYAECVVAKDLLISFGKQMNSLYKNLVGDQELESNRHVQEITNKLSSLGVYDFTENGKEESKGKEVKEGEEEEEQVVQTEEQTQIVKPLKSKLYLQEVEKVLGGREQLATFINEKDCQEDFVFGTDESFSKVMEYTQDLVKITTRTALNAVNSKTKIEDTDVKEIISQNMKLKSQLATKREQIVTLRTVLKSNKTTAESAIASLKEKYDTEKAISHEIINRLRKELKILKEEAATFASHRAMFHSKNEELKEELKSAKEMQRMAEEEKKTVSALLRMAITQKLEAKQRLENMEIDRERQSFKRERGNKSFKSPNTGGQESKEVKTVRYPTSNNSTTKSGNK</sequence>
<evidence type="ECO:0000313" key="6">
    <source>
        <dbReference type="WBParaSite" id="SVE_1199600.1"/>
    </source>
</evidence>
<feature type="coiled-coil region" evidence="3">
    <location>
        <begin position="308"/>
        <end position="335"/>
    </location>
</feature>
<feature type="coiled-coil region" evidence="3">
    <location>
        <begin position="5"/>
        <end position="253"/>
    </location>
</feature>
<evidence type="ECO:0000256" key="2">
    <source>
        <dbReference type="ARBA" id="ARBA00023054"/>
    </source>
</evidence>
<dbReference type="WBParaSite" id="SVE_1199600.1">
    <property type="protein sequence ID" value="SVE_1199600.1"/>
    <property type="gene ID" value="SVE_1199600"/>
</dbReference>
<feature type="compositionally biased region" description="Basic and acidic residues" evidence="4">
    <location>
        <begin position="695"/>
        <end position="712"/>
    </location>
</feature>
<evidence type="ECO:0000256" key="4">
    <source>
        <dbReference type="SAM" id="MobiDB-lite"/>
    </source>
</evidence>
<dbReference type="Gene3D" id="6.10.250.2470">
    <property type="match status" value="1"/>
</dbReference>
<dbReference type="GO" id="GO:0070507">
    <property type="term" value="P:regulation of microtubule cytoskeleton organization"/>
    <property type="evidence" value="ECO:0007669"/>
    <property type="project" value="TreeGrafter"/>
</dbReference>
<dbReference type="PANTHER" id="PTHR31233">
    <property type="entry name" value="BICAUDAL D FAMILY MEMBER"/>
    <property type="match status" value="1"/>
</dbReference>
<keyword evidence="2 3" id="KW-0175">Coiled coil</keyword>
<dbReference type="AlphaFoldDB" id="A0A0K0FQR6"/>
<comment type="similarity">
    <text evidence="1">Belongs to the BicD family.</text>
</comment>
<reference evidence="5" key="1">
    <citation type="submission" date="2014-07" db="EMBL/GenBank/DDBJ databases">
        <authorList>
            <person name="Martin A.A"/>
            <person name="De Silva N."/>
        </authorList>
    </citation>
    <scope>NUCLEOTIDE SEQUENCE</scope>
</reference>
<dbReference type="GO" id="GO:0070840">
    <property type="term" value="F:dynein complex binding"/>
    <property type="evidence" value="ECO:0007669"/>
    <property type="project" value="InterPro"/>
</dbReference>
<dbReference type="GO" id="GO:0005829">
    <property type="term" value="C:cytosol"/>
    <property type="evidence" value="ECO:0007669"/>
    <property type="project" value="TreeGrafter"/>
</dbReference>
<dbReference type="GO" id="GO:0034452">
    <property type="term" value="F:dynactin binding"/>
    <property type="evidence" value="ECO:0007669"/>
    <property type="project" value="TreeGrafter"/>
</dbReference>
<dbReference type="GO" id="GO:0072393">
    <property type="term" value="P:microtubule anchoring at microtubule organizing center"/>
    <property type="evidence" value="ECO:0007669"/>
    <property type="project" value="TreeGrafter"/>
</dbReference>
<dbReference type="PANTHER" id="PTHR31233:SF6">
    <property type="entry name" value="PROTEIN BICAUDAL D"/>
    <property type="match status" value="1"/>
</dbReference>
<protein>
    <submittedName>
        <fullName evidence="6">Protein bicaudal D (inferred by orthology to a D. melanogaster protein)</fullName>
    </submittedName>
</protein>
<dbReference type="InterPro" id="IPR018477">
    <property type="entry name" value="BICD"/>
</dbReference>
<evidence type="ECO:0000313" key="5">
    <source>
        <dbReference type="Proteomes" id="UP000035680"/>
    </source>
</evidence>
<reference evidence="6" key="2">
    <citation type="submission" date="2015-08" db="UniProtKB">
        <authorList>
            <consortium name="WormBaseParasite"/>
        </authorList>
    </citation>
    <scope>IDENTIFICATION</scope>
</reference>
<feature type="compositionally biased region" description="Polar residues" evidence="4">
    <location>
        <begin position="714"/>
        <end position="723"/>
    </location>
</feature>
<feature type="region of interest" description="Disordered" evidence="4">
    <location>
        <begin position="695"/>
        <end position="746"/>
    </location>
</feature>
<keyword evidence="5" id="KW-1185">Reference proteome</keyword>
<dbReference type="GO" id="GO:0005794">
    <property type="term" value="C:Golgi apparatus"/>
    <property type="evidence" value="ECO:0007669"/>
    <property type="project" value="TreeGrafter"/>
</dbReference>
<dbReference type="Proteomes" id="UP000035680">
    <property type="component" value="Unassembled WGS sequence"/>
</dbReference>
<evidence type="ECO:0000256" key="1">
    <source>
        <dbReference type="ARBA" id="ARBA00010061"/>
    </source>
</evidence>
<name>A0A0K0FQR6_STRVS</name>
<evidence type="ECO:0000256" key="3">
    <source>
        <dbReference type="SAM" id="Coils"/>
    </source>
</evidence>